<dbReference type="PRINTS" id="PR00420">
    <property type="entry name" value="RNGMNOXGNASE"/>
</dbReference>
<dbReference type="SUPFAM" id="SSF51905">
    <property type="entry name" value="FAD/NAD(P)-binding domain"/>
    <property type="match status" value="1"/>
</dbReference>
<protein>
    <submittedName>
        <fullName evidence="2">2-polyprenyl-6-methoxyphenol hydroxylase</fullName>
    </submittedName>
</protein>
<sequence length="394" mass="41855">MTEILICGAGVAGTTTAWWLRRHGFDPVVVEAAPAPRPGGQAVDVRGPALTVADRMGVGVDLRAARTDMRGMSVVGEDGTELFRSTEVTLTGGPLGNDDVEILRDDLTRLLLGAGAGLDVRYGDRPTALEPSGDGGVLVTFASGVTRRFDLVVGADGQHSGVRRLAFGPDDDGRLLPLGQHVAVFTVPNTFGLDRWQVFLQRPDAMVGLYTARDNAEARVIMGCTDPDAAYHHRDLDAQRRLIEKHFAGGGWWIPELLDGMAGAEDFYLTPTTQVRMPSWSRGPVALVGDAGYCATLLSGQGTSLAMVGGYVLAGELARARGDHAAAFAAYERQMRGFVAANQELALTNAARVREMTASEAAPGIEEHWVASAATAIDLPDYAAGRRAQDCRTA</sequence>
<keyword evidence="3" id="KW-1185">Reference proteome</keyword>
<dbReference type="EMBL" id="FOUY01000002">
    <property type="protein sequence ID" value="SFM75304.1"/>
    <property type="molecule type" value="Genomic_DNA"/>
</dbReference>
<dbReference type="Pfam" id="PF01494">
    <property type="entry name" value="FAD_binding_3"/>
    <property type="match status" value="1"/>
</dbReference>
<dbReference type="InterPro" id="IPR036188">
    <property type="entry name" value="FAD/NAD-bd_sf"/>
</dbReference>
<dbReference type="Gene3D" id="3.50.50.60">
    <property type="entry name" value="FAD/NAD(P)-binding domain"/>
    <property type="match status" value="1"/>
</dbReference>
<dbReference type="RefSeq" id="WP_093337220.1">
    <property type="nucleotide sequence ID" value="NZ_FOUY01000002.1"/>
</dbReference>
<organism evidence="2 3">
    <name type="scientific">Pseudonocardia ammonioxydans</name>
    <dbReference type="NCBI Taxonomy" id="260086"/>
    <lineage>
        <taxon>Bacteria</taxon>
        <taxon>Bacillati</taxon>
        <taxon>Actinomycetota</taxon>
        <taxon>Actinomycetes</taxon>
        <taxon>Pseudonocardiales</taxon>
        <taxon>Pseudonocardiaceae</taxon>
        <taxon>Pseudonocardia</taxon>
    </lineage>
</organism>
<gene>
    <name evidence="2" type="ORF">SAMN05216207_1002264</name>
</gene>
<name>A0A1I4TF19_PSUAM</name>
<accession>A0A1I4TF19</accession>
<evidence type="ECO:0000313" key="2">
    <source>
        <dbReference type="EMBL" id="SFM75304.1"/>
    </source>
</evidence>
<reference evidence="2 3" key="1">
    <citation type="submission" date="2016-10" db="EMBL/GenBank/DDBJ databases">
        <authorList>
            <person name="de Groot N.N."/>
        </authorList>
    </citation>
    <scope>NUCLEOTIDE SEQUENCE [LARGE SCALE GENOMIC DNA]</scope>
    <source>
        <strain evidence="2 3">CGMCC 4.1877</strain>
    </source>
</reference>
<dbReference type="PANTHER" id="PTHR46865">
    <property type="entry name" value="OXIDOREDUCTASE-RELATED"/>
    <property type="match status" value="1"/>
</dbReference>
<feature type="domain" description="FAD-binding" evidence="1">
    <location>
        <begin position="2"/>
        <end position="326"/>
    </location>
</feature>
<proteinExistence type="predicted"/>
<dbReference type="AlphaFoldDB" id="A0A1I4TF19"/>
<dbReference type="STRING" id="260086.SAMN05216207_1002264"/>
<evidence type="ECO:0000259" key="1">
    <source>
        <dbReference type="Pfam" id="PF01494"/>
    </source>
</evidence>
<evidence type="ECO:0000313" key="3">
    <source>
        <dbReference type="Proteomes" id="UP000199614"/>
    </source>
</evidence>
<dbReference type="PANTHER" id="PTHR46865:SF2">
    <property type="entry name" value="MONOOXYGENASE"/>
    <property type="match status" value="1"/>
</dbReference>
<dbReference type="InterPro" id="IPR002938">
    <property type="entry name" value="FAD-bd"/>
</dbReference>
<dbReference type="Proteomes" id="UP000199614">
    <property type="component" value="Unassembled WGS sequence"/>
</dbReference>
<dbReference type="Gene3D" id="3.30.9.10">
    <property type="entry name" value="D-Amino Acid Oxidase, subunit A, domain 2"/>
    <property type="match status" value="1"/>
</dbReference>
<dbReference type="InterPro" id="IPR051704">
    <property type="entry name" value="FAD_aromatic-hydroxylase"/>
</dbReference>
<dbReference type="GO" id="GO:0071949">
    <property type="term" value="F:FAD binding"/>
    <property type="evidence" value="ECO:0007669"/>
    <property type="project" value="InterPro"/>
</dbReference>
<dbReference type="OrthoDB" id="4293235at2"/>